<gene>
    <name evidence="1" type="ORF">D0Q02_12035</name>
</gene>
<accession>A0A372FZQ9</accession>
<dbReference type="RefSeq" id="WP_117228067.1">
    <property type="nucleotide sequence ID" value="NZ_CP061725.1"/>
</dbReference>
<protein>
    <submittedName>
        <fullName evidence="1">Uncharacterized protein</fullName>
    </submittedName>
</protein>
<dbReference type="Proteomes" id="UP000262621">
    <property type="component" value="Unassembled WGS sequence"/>
</dbReference>
<evidence type="ECO:0000313" key="2">
    <source>
        <dbReference type="Proteomes" id="UP000262621"/>
    </source>
</evidence>
<dbReference type="AlphaFoldDB" id="A0A372FZQ9"/>
<reference evidence="1 2" key="1">
    <citation type="submission" date="2018-08" db="EMBL/GenBank/DDBJ databases">
        <title>Verrucosispora craniellae sp. nov., isolated from a marine sponge in the South China Sea.</title>
        <authorList>
            <person name="Li L."/>
            <person name="Lin H.W."/>
        </authorList>
    </citation>
    <scope>NUCLEOTIDE SEQUENCE [LARGE SCALE GENOMIC DNA]</scope>
    <source>
        <strain evidence="1 2">LHW63014</strain>
    </source>
</reference>
<keyword evidence="2" id="KW-1185">Reference proteome</keyword>
<proteinExistence type="predicted"/>
<name>A0A372FZQ9_9ACTN</name>
<dbReference type="OrthoDB" id="4554604at2"/>
<evidence type="ECO:0000313" key="1">
    <source>
        <dbReference type="EMBL" id="RFS46188.1"/>
    </source>
</evidence>
<comment type="caution">
    <text evidence="1">The sequence shown here is derived from an EMBL/GenBank/DDBJ whole genome shotgun (WGS) entry which is preliminary data.</text>
</comment>
<organism evidence="1 2">
    <name type="scientific">Micromonospora craniellae</name>
    <dbReference type="NCBI Taxonomy" id="2294034"/>
    <lineage>
        <taxon>Bacteria</taxon>
        <taxon>Bacillati</taxon>
        <taxon>Actinomycetota</taxon>
        <taxon>Actinomycetes</taxon>
        <taxon>Micromonosporales</taxon>
        <taxon>Micromonosporaceae</taxon>
        <taxon>Micromonospora</taxon>
    </lineage>
</organism>
<sequence length="91" mass="10627">MPYEWEVWALRALAGIHPYEVRQALDAKQRWPRPAADQAGFRVLTVWARTRDGRPLIVAVRHIDGFAWKIIGARDMTPAELADFTRWEQTR</sequence>
<dbReference type="EMBL" id="QVFU01000010">
    <property type="protein sequence ID" value="RFS46188.1"/>
    <property type="molecule type" value="Genomic_DNA"/>
</dbReference>